<dbReference type="Proteomes" id="UP001241747">
    <property type="component" value="Unassembled WGS sequence"/>
</dbReference>
<keyword evidence="9" id="KW-1185">Reference proteome</keyword>
<feature type="transmembrane region" description="Helical" evidence="7">
    <location>
        <begin position="497"/>
        <end position="518"/>
    </location>
</feature>
<comment type="subcellular location">
    <subcellularLocation>
        <location evidence="1">Membrane</location>
        <topology evidence="1">Multi-pass membrane protein</topology>
    </subcellularLocation>
</comment>
<dbReference type="PANTHER" id="PTHR43867:SF2">
    <property type="entry name" value="CELLULOSE SYNTHASE CATALYTIC SUBUNIT A [UDP-FORMING]"/>
    <property type="match status" value="1"/>
</dbReference>
<evidence type="ECO:0000313" key="8">
    <source>
        <dbReference type="EMBL" id="MDQ0504253.1"/>
    </source>
</evidence>
<dbReference type="Pfam" id="PF13641">
    <property type="entry name" value="Glyco_tranf_2_3"/>
    <property type="match status" value="1"/>
</dbReference>
<keyword evidence="6 7" id="KW-0472">Membrane</keyword>
<evidence type="ECO:0000256" key="7">
    <source>
        <dbReference type="SAM" id="Phobius"/>
    </source>
</evidence>
<evidence type="ECO:0000256" key="3">
    <source>
        <dbReference type="ARBA" id="ARBA00022679"/>
    </source>
</evidence>
<evidence type="ECO:0000256" key="4">
    <source>
        <dbReference type="ARBA" id="ARBA00022692"/>
    </source>
</evidence>
<evidence type="ECO:0000313" key="9">
    <source>
        <dbReference type="Proteomes" id="UP001241747"/>
    </source>
</evidence>
<feature type="transmembrane region" description="Helical" evidence="7">
    <location>
        <begin position="205"/>
        <end position="222"/>
    </location>
</feature>
<organism evidence="8 9">
    <name type="scientific">Xanthobacter agilis</name>
    <dbReference type="NCBI Taxonomy" id="47492"/>
    <lineage>
        <taxon>Bacteria</taxon>
        <taxon>Pseudomonadati</taxon>
        <taxon>Pseudomonadota</taxon>
        <taxon>Alphaproteobacteria</taxon>
        <taxon>Hyphomicrobiales</taxon>
        <taxon>Xanthobacteraceae</taxon>
        <taxon>Xanthobacter</taxon>
    </lineage>
</organism>
<evidence type="ECO:0000256" key="2">
    <source>
        <dbReference type="ARBA" id="ARBA00022676"/>
    </source>
</evidence>
<dbReference type="EMBL" id="JAUSVY010000002">
    <property type="protein sequence ID" value="MDQ0504253.1"/>
    <property type="molecule type" value="Genomic_DNA"/>
</dbReference>
<feature type="transmembrane region" description="Helical" evidence="7">
    <location>
        <begin position="181"/>
        <end position="199"/>
    </location>
</feature>
<evidence type="ECO:0000256" key="6">
    <source>
        <dbReference type="ARBA" id="ARBA00023136"/>
    </source>
</evidence>
<dbReference type="SUPFAM" id="SSF53448">
    <property type="entry name" value="Nucleotide-diphospho-sugar transferases"/>
    <property type="match status" value="1"/>
</dbReference>
<comment type="caution">
    <text evidence="8">The sequence shown here is derived from an EMBL/GenBank/DDBJ whole genome shotgun (WGS) entry which is preliminary data.</text>
</comment>
<feature type="transmembrane region" description="Helical" evidence="7">
    <location>
        <begin position="581"/>
        <end position="601"/>
    </location>
</feature>
<proteinExistence type="predicted"/>
<dbReference type="PANTHER" id="PTHR43867">
    <property type="entry name" value="CELLULOSE SYNTHASE CATALYTIC SUBUNIT A [UDP-FORMING]"/>
    <property type="match status" value="1"/>
</dbReference>
<keyword evidence="4 7" id="KW-0812">Transmembrane</keyword>
<dbReference type="InterPro" id="IPR029044">
    <property type="entry name" value="Nucleotide-diphossugar_trans"/>
</dbReference>
<feature type="transmembrane region" description="Helical" evidence="7">
    <location>
        <begin position="549"/>
        <end position="569"/>
    </location>
</feature>
<evidence type="ECO:0000256" key="5">
    <source>
        <dbReference type="ARBA" id="ARBA00022989"/>
    </source>
</evidence>
<dbReference type="RefSeq" id="WP_237347216.1">
    <property type="nucleotide sequence ID" value="NZ_JABWGX010000030.1"/>
</dbReference>
<keyword evidence="2" id="KW-0328">Glycosyltransferase</keyword>
<name>A0ABU0LAV1_XANAG</name>
<dbReference type="InterPro" id="IPR050321">
    <property type="entry name" value="Glycosyltr_2/OpgH_subfam"/>
</dbReference>
<gene>
    <name evidence="8" type="ORF">QOZ94_001027</name>
</gene>
<protein>
    <submittedName>
        <fullName evidence="8">Cellulose synthase/poly-beta-1,6-N-acetylglucosamine synthase-like glycosyltransferase</fullName>
    </submittedName>
</protein>
<reference evidence="8 9" key="1">
    <citation type="submission" date="2023-07" db="EMBL/GenBank/DDBJ databases">
        <title>Genomic Encyclopedia of Type Strains, Phase IV (KMG-IV): sequencing the most valuable type-strain genomes for metagenomic binning, comparative biology and taxonomic classification.</title>
        <authorList>
            <person name="Goeker M."/>
        </authorList>
    </citation>
    <scope>NUCLEOTIDE SEQUENCE [LARGE SCALE GENOMIC DNA]</scope>
    <source>
        <strain evidence="8 9">DSM 3770</strain>
    </source>
</reference>
<accession>A0ABU0LAV1</accession>
<dbReference type="Gene3D" id="3.90.550.10">
    <property type="entry name" value="Spore Coat Polysaccharide Biosynthesis Protein SpsA, Chain A"/>
    <property type="match status" value="1"/>
</dbReference>
<keyword evidence="3" id="KW-0808">Transferase</keyword>
<evidence type="ECO:0000256" key="1">
    <source>
        <dbReference type="ARBA" id="ARBA00004141"/>
    </source>
</evidence>
<keyword evidence="5 7" id="KW-1133">Transmembrane helix</keyword>
<sequence>MDRRPSDGPVLPVELAACGGLLPAAFLSAVHDRARRVGAGGDEVLRCAGRVRDDEMAQALADHLGLPLVQAVDGLFVPASPVPAAVADWAKGLLRTGVHAGFDASRRVVFTLAVRGRAVRRLARALRVDPSLRARLRLIAPDALRRQVMEEAGEAIAHDAAFAFRDAAPDQSAGALKASRALLALTVVIAAVAGGGAVLAPELTFLATLALLSLIFLSWIALRLAGCRFDADETEPLPAQDPAIEDRHLPVYTLLIPLYQEAASVPRLLAAMRALDYPPEKLDIKLVVEADDGETRAAIAAAGLPPQMEEVVVPNVGPRTKPKALNMGLTFARGTYVAVFDAEDQPEEDQLRRALAAFRRGGRRVACVQAKLRVDNGAERWISGHFAAEYAGQFDVLLPVLSALKLPILLGGTSNHFRRDVLEDLGGWDAFNVTEDADLGIRLARTGWRTEVIASTTFEEAPVSLGGWLGQRTRWFKGWAQTLLVHGRHPRSLLRDLGWRGAATVGVLTLGPFVSALLHPFGMALLGWNLARGTLGALGDNWMEVFTSALTYATLAVGYGGTALTMSVGLARRGDRLRGSLFWTIPLYWLLLSLAAWRAVIELIRRPYHWEKTAHGISTRRLPLWSRRLRNSA</sequence>